<comment type="caution">
    <text evidence="8">The sequence shown here is derived from an EMBL/GenBank/DDBJ whole genome shotgun (WGS) entry which is preliminary data.</text>
</comment>
<organism evidence="8 9">
    <name type="scientific">Kaistia nematophila</name>
    <dbReference type="NCBI Taxonomy" id="2994654"/>
    <lineage>
        <taxon>Bacteria</taxon>
        <taxon>Pseudomonadati</taxon>
        <taxon>Pseudomonadota</taxon>
        <taxon>Alphaproteobacteria</taxon>
        <taxon>Hyphomicrobiales</taxon>
        <taxon>Kaistiaceae</taxon>
        <taxon>Kaistia</taxon>
    </lineage>
</organism>
<keyword evidence="2 5" id="KW-0694">RNA-binding</keyword>
<feature type="domain" description="Large ribosomal subunit protein bL25 beta" evidence="7">
    <location>
        <begin position="103"/>
        <end position="187"/>
    </location>
</feature>
<comment type="subunit">
    <text evidence="5">Part of the 50S ribosomal subunit; part of the 5S rRNA/L5/L18/L25 subcomplex. Contacts the 5S rRNA. Binds to the 5S rRNA independently of L5 and L18.</text>
</comment>
<dbReference type="EMBL" id="JAPKNK010000012">
    <property type="protein sequence ID" value="MCX5571811.1"/>
    <property type="molecule type" value="Genomic_DNA"/>
</dbReference>
<dbReference type="Pfam" id="PF14693">
    <property type="entry name" value="Ribosomal_TL5_C"/>
    <property type="match status" value="1"/>
</dbReference>
<keyword evidence="1 5" id="KW-0699">rRNA-binding</keyword>
<dbReference type="Gene3D" id="2.170.120.20">
    <property type="entry name" value="Ribosomal protein L25, beta domain"/>
    <property type="match status" value="1"/>
</dbReference>
<evidence type="ECO:0000259" key="7">
    <source>
        <dbReference type="Pfam" id="PF14693"/>
    </source>
</evidence>
<dbReference type="InterPro" id="IPR011035">
    <property type="entry name" value="Ribosomal_bL25/Gln-tRNA_synth"/>
</dbReference>
<dbReference type="Pfam" id="PF01386">
    <property type="entry name" value="Ribosomal_L25p"/>
    <property type="match status" value="1"/>
</dbReference>
<dbReference type="PANTHER" id="PTHR33284">
    <property type="entry name" value="RIBOSOMAL PROTEIN L25/GLN-TRNA SYNTHETASE, ANTI-CODON-BINDING DOMAIN-CONTAINING PROTEIN"/>
    <property type="match status" value="1"/>
</dbReference>
<keyword evidence="4 5" id="KW-0687">Ribonucleoprotein</keyword>
<dbReference type="InterPro" id="IPR029751">
    <property type="entry name" value="Ribosomal_L25_dom"/>
</dbReference>
<comment type="function">
    <text evidence="5">This is one of the proteins that binds to the 5S RNA in the ribosome where it forms part of the central protuberance.</text>
</comment>
<sequence length="208" mass="22101">MSNTYELTASVRNRVGKGAARASRREGKIPAVIYGNKQAPLSIELNHKDVFMKLHAGGFLTTVATIDVNGEKIRVIPRDYALHPVTDQPMHVDFLRVSAGSTLHVQIPVQFINEEKSPGLKRGGVLNIVRHEIDATVPADAIPDHIVVDLTGLDINDSIHISAVKLPAGVTPVITERDFTVATIAAPAGLKSEEGEAAAAEAAPAAKA</sequence>
<dbReference type="InterPro" id="IPR020057">
    <property type="entry name" value="Ribosomal_bL25_b-dom"/>
</dbReference>
<dbReference type="Proteomes" id="UP001144805">
    <property type="component" value="Unassembled WGS sequence"/>
</dbReference>
<dbReference type="InterPro" id="IPR037121">
    <property type="entry name" value="Ribosomal_bL25_C"/>
</dbReference>
<evidence type="ECO:0000256" key="4">
    <source>
        <dbReference type="ARBA" id="ARBA00023274"/>
    </source>
</evidence>
<dbReference type="Gene3D" id="2.40.240.10">
    <property type="entry name" value="Ribosomal Protein L25, Chain P"/>
    <property type="match status" value="1"/>
</dbReference>
<dbReference type="NCBIfam" id="NF004612">
    <property type="entry name" value="PRK05943.1"/>
    <property type="match status" value="1"/>
</dbReference>
<name>A0A9X3E4S0_9HYPH</name>
<comment type="similarity">
    <text evidence="5">Belongs to the bacterial ribosomal protein bL25 family. CTC subfamily.</text>
</comment>
<evidence type="ECO:0000313" key="8">
    <source>
        <dbReference type="EMBL" id="MCX5571811.1"/>
    </source>
</evidence>
<dbReference type="RefSeq" id="WP_266340772.1">
    <property type="nucleotide sequence ID" value="NZ_JAPKNK010000012.1"/>
</dbReference>
<evidence type="ECO:0000256" key="5">
    <source>
        <dbReference type="HAMAP-Rule" id="MF_01334"/>
    </source>
</evidence>
<gene>
    <name evidence="5" type="primary">rplY</name>
    <name evidence="5" type="synonym">ctc</name>
    <name evidence="8" type="ORF">OSH07_21610</name>
</gene>
<dbReference type="GO" id="GO:0008097">
    <property type="term" value="F:5S rRNA binding"/>
    <property type="evidence" value="ECO:0007669"/>
    <property type="project" value="InterPro"/>
</dbReference>
<keyword evidence="9" id="KW-1185">Reference proteome</keyword>
<dbReference type="GO" id="GO:0006412">
    <property type="term" value="P:translation"/>
    <property type="evidence" value="ECO:0007669"/>
    <property type="project" value="UniProtKB-UniRule"/>
</dbReference>
<dbReference type="SUPFAM" id="SSF50715">
    <property type="entry name" value="Ribosomal protein L25-like"/>
    <property type="match status" value="1"/>
</dbReference>
<reference evidence="8" key="1">
    <citation type="submission" date="2022-11" db="EMBL/GenBank/DDBJ databases">
        <title>Biodiversity and phylogenetic relationships of bacteria.</title>
        <authorList>
            <person name="Machado R.A.R."/>
            <person name="Bhat A."/>
            <person name="Loulou A."/>
            <person name="Kallel S."/>
        </authorList>
    </citation>
    <scope>NUCLEOTIDE SEQUENCE</scope>
    <source>
        <strain evidence="8">K-TC2</strain>
    </source>
</reference>
<dbReference type="PANTHER" id="PTHR33284:SF1">
    <property type="entry name" value="RIBOSOMAL PROTEIN L25_GLN-TRNA SYNTHETASE, ANTI-CODON-BINDING DOMAIN-CONTAINING PROTEIN"/>
    <property type="match status" value="1"/>
</dbReference>
<dbReference type="InterPro" id="IPR020056">
    <property type="entry name" value="Rbsml_bL25/Gln-tRNA_synth_N"/>
</dbReference>
<protein>
    <recommendedName>
        <fullName evidence="5">Large ribosomal subunit protein bL25</fullName>
    </recommendedName>
    <alternativeName>
        <fullName evidence="5">General stress protein CTC</fullName>
    </alternativeName>
</protein>
<dbReference type="CDD" id="cd00495">
    <property type="entry name" value="Ribosomal_L25_TL5_CTC"/>
    <property type="match status" value="1"/>
</dbReference>
<dbReference type="InterPro" id="IPR001021">
    <property type="entry name" value="Ribosomal_bL25_long"/>
</dbReference>
<keyword evidence="3 5" id="KW-0689">Ribosomal protein</keyword>
<proteinExistence type="inferred from homology"/>
<dbReference type="GO" id="GO:0022625">
    <property type="term" value="C:cytosolic large ribosomal subunit"/>
    <property type="evidence" value="ECO:0007669"/>
    <property type="project" value="TreeGrafter"/>
</dbReference>
<dbReference type="HAMAP" id="MF_01334">
    <property type="entry name" value="Ribosomal_bL25_CTC"/>
    <property type="match status" value="1"/>
</dbReference>
<dbReference type="InterPro" id="IPR020930">
    <property type="entry name" value="Ribosomal_uL5_bac-type"/>
</dbReference>
<evidence type="ECO:0000259" key="6">
    <source>
        <dbReference type="Pfam" id="PF01386"/>
    </source>
</evidence>
<feature type="domain" description="Large ribosomal subunit protein bL25 L25" evidence="6">
    <location>
        <begin position="7"/>
        <end position="94"/>
    </location>
</feature>
<evidence type="ECO:0000256" key="1">
    <source>
        <dbReference type="ARBA" id="ARBA00022730"/>
    </source>
</evidence>
<evidence type="ECO:0000256" key="3">
    <source>
        <dbReference type="ARBA" id="ARBA00022980"/>
    </source>
</evidence>
<accession>A0A9X3E4S0</accession>
<dbReference type="NCBIfam" id="TIGR00731">
    <property type="entry name" value="bL25_bact_ctc"/>
    <property type="match status" value="1"/>
</dbReference>
<dbReference type="AlphaFoldDB" id="A0A9X3E4S0"/>
<dbReference type="GO" id="GO:0003735">
    <property type="term" value="F:structural constituent of ribosome"/>
    <property type="evidence" value="ECO:0007669"/>
    <property type="project" value="InterPro"/>
</dbReference>
<evidence type="ECO:0000256" key="2">
    <source>
        <dbReference type="ARBA" id="ARBA00022884"/>
    </source>
</evidence>
<dbReference type="NCBIfam" id="NF004128">
    <property type="entry name" value="PRK05618.1-2"/>
    <property type="match status" value="1"/>
</dbReference>
<evidence type="ECO:0000313" key="9">
    <source>
        <dbReference type="Proteomes" id="UP001144805"/>
    </source>
</evidence>